<proteinExistence type="predicted"/>
<accession>A0A6M3J9V0</accession>
<dbReference type="EMBL" id="MT141549">
    <property type="protein sequence ID" value="QJA66088.1"/>
    <property type="molecule type" value="Genomic_DNA"/>
</dbReference>
<reference evidence="2" key="1">
    <citation type="submission" date="2020-03" db="EMBL/GenBank/DDBJ databases">
        <title>The deep terrestrial virosphere.</title>
        <authorList>
            <person name="Holmfeldt K."/>
            <person name="Nilsson E."/>
            <person name="Simone D."/>
            <person name="Lopez-Fernandez M."/>
            <person name="Wu X."/>
            <person name="de Brujin I."/>
            <person name="Lundin D."/>
            <person name="Andersson A."/>
            <person name="Bertilsson S."/>
            <person name="Dopson M."/>
        </authorList>
    </citation>
    <scope>NUCLEOTIDE SEQUENCE</scope>
    <source>
        <strain evidence="2">MM415B00361</strain>
    </source>
</reference>
<sequence>MPSGWYQHDPAVPEGTGKVPKSSSSSNPWGTSPADAPMEGDSADVLREKAMNLSTRIAWLTDIGKADRASLQSRKLDDINRQLAAMGQDPIAAAGDLTDEQWDAELRRYAAYHPMNAAEMATLEQQRGRRAALSRLGQRENDPMYRQLRSQVMAMLENPESLAEWEKNQIASTRAGQADASRQFEQRFREDLGARGLPGSPFLSGPGITGLAGYERELTGDTEERIRQIRNARMLSEQALRDTDMQNAMAFLSSDESSRLARAGIETGVPVNIANTLGAQASVQAALMAADEMSDAAKSSASSGLWSSVLGGVGTILGAVVGGPAGAALGGSLGSIFGGSTSQASVGSRSVSGKYPSASQGWGGMAYYGD</sequence>
<gene>
    <name evidence="2" type="ORF">MM415B00361_0008</name>
</gene>
<dbReference type="AlphaFoldDB" id="A0A6M3J9V0"/>
<feature type="region of interest" description="Disordered" evidence="1">
    <location>
        <begin position="1"/>
        <end position="40"/>
    </location>
</feature>
<organism evidence="2">
    <name type="scientific">viral metagenome</name>
    <dbReference type="NCBI Taxonomy" id="1070528"/>
    <lineage>
        <taxon>unclassified sequences</taxon>
        <taxon>metagenomes</taxon>
        <taxon>organismal metagenomes</taxon>
    </lineage>
</organism>
<name>A0A6M3J9V0_9ZZZZ</name>
<evidence type="ECO:0000256" key="1">
    <source>
        <dbReference type="SAM" id="MobiDB-lite"/>
    </source>
</evidence>
<evidence type="ECO:0000313" key="2">
    <source>
        <dbReference type="EMBL" id="QJA66088.1"/>
    </source>
</evidence>
<protein>
    <submittedName>
        <fullName evidence="2">Putative tail tape measure protein</fullName>
    </submittedName>
</protein>